<dbReference type="NCBIfam" id="NF004320">
    <property type="entry name" value="PRK05715.1-2"/>
    <property type="match status" value="1"/>
</dbReference>
<keyword evidence="11" id="KW-0830">Ubiquinone</keyword>
<keyword evidence="7 11" id="KW-0874">Quinone</keyword>
<keyword evidence="11" id="KW-1003">Cell membrane</keyword>
<evidence type="ECO:0000313" key="13">
    <source>
        <dbReference type="Proteomes" id="UP001063350"/>
    </source>
</evidence>
<keyword evidence="4 11" id="KW-0813">Transport</keyword>
<feature type="transmembrane region" description="Helical" evidence="11">
    <location>
        <begin position="61"/>
        <end position="84"/>
    </location>
</feature>
<dbReference type="HAMAP" id="MF_01456">
    <property type="entry name" value="NDH1_NuoK"/>
    <property type="match status" value="1"/>
</dbReference>
<dbReference type="GO" id="GO:0030964">
    <property type="term" value="C:NADH dehydrogenase complex"/>
    <property type="evidence" value="ECO:0007669"/>
    <property type="project" value="TreeGrafter"/>
</dbReference>
<evidence type="ECO:0000256" key="7">
    <source>
        <dbReference type="ARBA" id="ARBA00022719"/>
    </source>
</evidence>
<dbReference type="PANTHER" id="PTHR11434">
    <property type="entry name" value="NADH-UBIQUINONE OXIDOREDUCTASE SUBUNIT ND4L"/>
    <property type="match status" value="1"/>
</dbReference>
<dbReference type="GO" id="GO:0042773">
    <property type="term" value="P:ATP synthesis coupled electron transport"/>
    <property type="evidence" value="ECO:0007669"/>
    <property type="project" value="InterPro"/>
</dbReference>
<keyword evidence="11" id="KW-0520">NAD</keyword>
<comment type="catalytic activity">
    <reaction evidence="11">
        <text>a quinone + NADH + 5 H(+)(in) = a quinol + NAD(+) + 4 H(+)(out)</text>
        <dbReference type="Rhea" id="RHEA:57888"/>
        <dbReference type="ChEBI" id="CHEBI:15378"/>
        <dbReference type="ChEBI" id="CHEBI:24646"/>
        <dbReference type="ChEBI" id="CHEBI:57540"/>
        <dbReference type="ChEBI" id="CHEBI:57945"/>
        <dbReference type="ChEBI" id="CHEBI:132124"/>
    </reaction>
</comment>
<dbReference type="Proteomes" id="UP001063350">
    <property type="component" value="Chromosome"/>
</dbReference>
<keyword evidence="8 11" id="KW-1278">Translocase</keyword>
<dbReference type="FunFam" id="1.10.287.3510:FF:000001">
    <property type="entry name" value="NADH-quinone oxidoreductase subunit K"/>
    <property type="match status" value="1"/>
</dbReference>
<sequence>MIPLSWYMTLSALLFAIGVLGFLTRRNIIIMFLSIELMLNAVNLNLVALSRYLDSMQGQVFTFFIITVAAAEAAIGLGIAISLFRNRRTVYVDGANQLKG</sequence>
<dbReference type="InterPro" id="IPR001133">
    <property type="entry name" value="NADH_UbQ_OxRdtase_chain4L/K"/>
</dbReference>
<keyword evidence="13" id="KW-1185">Reference proteome</keyword>
<evidence type="ECO:0000256" key="9">
    <source>
        <dbReference type="ARBA" id="ARBA00022989"/>
    </source>
</evidence>
<comment type="similarity">
    <text evidence="3 11">Belongs to the complex I subunit 4L family.</text>
</comment>
<evidence type="ECO:0000256" key="2">
    <source>
        <dbReference type="ARBA" id="ARBA00004141"/>
    </source>
</evidence>
<evidence type="ECO:0000256" key="1">
    <source>
        <dbReference type="ARBA" id="ARBA00002378"/>
    </source>
</evidence>
<dbReference type="NCBIfam" id="NF004323">
    <property type="entry name" value="PRK05715.1-5"/>
    <property type="match status" value="1"/>
</dbReference>
<feature type="transmembrane region" description="Helical" evidence="11">
    <location>
        <begin position="6"/>
        <end position="23"/>
    </location>
</feature>
<gene>
    <name evidence="11 12" type="primary">nuoK</name>
    <name evidence="12" type="ORF">GF1_30580</name>
</gene>
<evidence type="ECO:0000256" key="4">
    <source>
        <dbReference type="ARBA" id="ARBA00022448"/>
    </source>
</evidence>
<dbReference type="GO" id="GO:0048038">
    <property type="term" value="F:quinone binding"/>
    <property type="evidence" value="ECO:0007669"/>
    <property type="project" value="UniProtKB-KW"/>
</dbReference>
<dbReference type="Pfam" id="PF00420">
    <property type="entry name" value="Oxidored_q2"/>
    <property type="match status" value="1"/>
</dbReference>
<evidence type="ECO:0000256" key="11">
    <source>
        <dbReference type="HAMAP-Rule" id="MF_01456"/>
    </source>
</evidence>
<feature type="transmembrane region" description="Helical" evidence="11">
    <location>
        <begin position="30"/>
        <end position="49"/>
    </location>
</feature>
<comment type="function">
    <text evidence="1 11">NDH-1 shuttles electrons from NADH, via FMN and iron-sulfur (Fe-S) centers, to quinones in the respiratory chain. The immediate electron acceptor for the enzyme in this species is believed to be ubiquinone. Couples the redox reaction to proton translocation (for every two electrons transferred, four hydrogen ions are translocated across the cytoplasmic membrane), and thus conserves the redox energy in a proton gradient.</text>
</comment>
<proteinExistence type="inferred from homology"/>
<evidence type="ECO:0000256" key="8">
    <source>
        <dbReference type="ARBA" id="ARBA00022967"/>
    </source>
</evidence>
<dbReference type="NCBIfam" id="NF004321">
    <property type="entry name" value="PRK05715.1-3"/>
    <property type="match status" value="1"/>
</dbReference>
<organism evidence="12 13">
    <name type="scientific">Desulfolithobacter dissulfuricans</name>
    <dbReference type="NCBI Taxonomy" id="2795293"/>
    <lineage>
        <taxon>Bacteria</taxon>
        <taxon>Pseudomonadati</taxon>
        <taxon>Thermodesulfobacteriota</taxon>
        <taxon>Desulfobulbia</taxon>
        <taxon>Desulfobulbales</taxon>
        <taxon>Desulfobulbaceae</taxon>
        <taxon>Desulfolithobacter</taxon>
    </lineage>
</organism>
<dbReference type="KEGG" id="ddu:GF1_30580"/>
<dbReference type="InterPro" id="IPR039428">
    <property type="entry name" value="NUOK/Mnh_C1-like"/>
</dbReference>
<dbReference type="EMBL" id="AP024233">
    <property type="protein sequence ID" value="BCO10682.1"/>
    <property type="molecule type" value="Genomic_DNA"/>
</dbReference>
<evidence type="ECO:0000256" key="10">
    <source>
        <dbReference type="ARBA" id="ARBA00023136"/>
    </source>
</evidence>
<keyword evidence="9 11" id="KW-1133">Transmembrane helix</keyword>
<evidence type="ECO:0000256" key="5">
    <source>
        <dbReference type="ARBA" id="ARBA00022519"/>
    </source>
</evidence>
<accession>A0A915U4C4</accession>
<evidence type="ECO:0000256" key="3">
    <source>
        <dbReference type="ARBA" id="ARBA00010519"/>
    </source>
</evidence>
<dbReference type="Gene3D" id="1.10.287.3510">
    <property type="match status" value="1"/>
</dbReference>
<protein>
    <recommendedName>
        <fullName evidence="11">NADH-quinone oxidoreductase subunit K</fullName>
        <ecNumber evidence="11">7.1.1.-</ecNumber>
    </recommendedName>
    <alternativeName>
        <fullName evidence="11">NADH dehydrogenase I subunit K</fullName>
    </alternativeName>
    <alternativeName>
        <fullName evidence="11">NDH-1 subunit K</fullName>
    </alternativeName>
</protein>
<dbReference type="GO" id="GO:0005886">
    <property type="term" value="C:plasma membrane"/>
    <property type="evidence" value="ECO:0007669"/>
    <property type="project" value="UniProtKB-SubCell"/>
</dbReference>
<comment type="subcellular location">
    <subcellularLocation>
        <location evidence="11">Cell membrane</location>
        <topology evidence="11">Multi-pass membrane protein</topology>
    </subcellularLocation>
    <subcellularLocation>
        <location evidence="2">Membrane</location>
        <topology evidence="2">Multi-pass membrane protein</topology>
    </subcellularLocation>
</comment>
<dbReference type="PANTHER" id="PTHR11434:SF16">
    <property type="entry name" value="NADH-UBIQUINONE OXIDOREDUCTASE CHAIN 4L"/>
    <property type="match status" value="1"/>
</dbReference>
<comment type="subunit">
    <text evidence="11">NDH-1 is composed of 14 different subunits. Subunits NuoA, H, J, K, L, M, N constitute the membrane sector of the complex.</text>
</comment>
<dbReference type="AlphaFoldDB" id="A0A915U4C4"/>
<evidence type="ECO:0000256" key="6">
    <source>
        <dbReference type="ARBA" id="ARBA00022692"/>
    </source>
</evidence>
<keyword evidence="10 11" id="KW-0472">Membrane</keyword>
<dbReference type="EC" id="7.1.1.-" evidence="11"/>
<keyword evidence="5" id="KW-0997">Cell inner membrane</keyword>
<keyword evidence="6 11" id="KW-0812">Transmembrane</keyword>
<dbReference type="GO" id="GO:0050136">
    <property type="term" value="F:NADH dehydrogenase (quinone) (non-electrogenic) activity"/>
    <property type="evidence" value="ECO:0007669"/>
    <property type="project" value="UniProtKB-UniRule"/>
</dbReference>
<reference evidence="12" key="1">
    <citation type="submission" date="2020-12" db="EMBL/GenBank/DDBJ databases">
        <title>Desulfobium dissulfuricans gen. nov., sp. nov., a novel mesophilic, sulfate-reducing bacterium isolated from a deep-sea hydrothermal vent.</title>
        <authorList>
            <person name="Hashimoto Y."/>
            <person name="Tame A."/>
            <person name="Sawayama S."/>
            <person name="Miyazaki J."/>
            <person name="Takai K."/>
            <person name="Nakagawa S."/>
        </authorList>
    </citation>
    <scope>NUCLEOTIDE SEQUENCE</scope>
    <source>
        <strain evidence="12">GF1</strain>
    </source>
</reference>
<dbReference type="RefSeq" id="WP_267927402.1">
    <property type="nucleotide sequence ID" value="NZ_AP024233.1"/>
</dbReference>
<name>A0A915U4C4_9BACT</name>
<evidence type="ECO:0000313" key="12">
    <source>
        <dbReference type="EMBL" id="BCO10682.1"/>
    </source>
</evidence>